<feature type="compositionally biased region" description="Gly residues" evidence="1">
    <location>
        <begin position="106"/>
        <end position="132"/>
    </location>
</feature>
<proteinExistence type="predicted"/>
<evidence type="ECO:0000313" key="3">
    <source>
        <dbReference type="Proteomes" id="UP000054007"/>
    </source>
</evidence>
<feature type="region of interest" description="Disordered" evidence="1">
    <location>
        <begin position="80"/>
        <end position="146"/>
    </location>
</feature>
<accession>A0A0D7B254</accession>
<protein>
    <recommendedName>
        <fullName evidence="4">U1-type domain-containing protein</fullName>
    </recommendedName>
</protein>
<dbReference type="AlphaFoldDB" id="A0A0D7B254"/>
<dbReference type="Proteomes" id="UP000054007">
    <property type="component" value="Unassembled WGS sequence"/>
</dbReference>
<dbReference type="EMBL" id="KN880645">
    <property type="protein sequence ID" value="KIY64275.1"/>
    <property type="molecule type" value="Genomic_DNA"/>
</dbReference>
<evidence type="ECO:0008006" key="4">
    <source>
        <dbReference type="Google" id="ProtNLM"/>
    </source>
</evidence>
<evidence type="ECO:0000256" key="1">
    <source>
        <dbReference type="SAM" id="MobiDB-lite"/>
    </source>
</evidence>
<reference evidence="2 3" key="1">
    <citation type="journal article" date="2015" name="Fungal Genet. Biol.">
        <title>Evolution of novel wood decay mechanisms in Agaricales revealed by the genome sequences of Fistulina hepatica and Cylindrobasidium torrendii.</title>
        <authorList>
            <person name="Floudas D."/>
            <person name="Held B.W."/>
            <person name="Riley R."/>
            <person name="Nagy L.G."/>
            <person name="Koehler G."/>
            <person name="Ransdell A.S."/>
            <person name="Younus H."/>
            <person name="Chow J."/>
            <person name="Chiniquy J."/>
            <person name="Lipzen A."/>
            <person name="Tritt A."/>
            <person name="Sun H."/>
            <person name="Haridas S."/>
            <person name="LaButti K."/>
            <person name="Ohm R.A."/>
            <person name="Kues U."/>
            <person name="Blanchette R.A."/>
            <person name="Grigoriev I.V."/>
            <person name="Minto R.E."/>
            <person name="Hibbett D.S."/>
        </authorList>
    </citation>
    <scope>NUCLEOTIDE SEQUENCE [LARGE SCALE GENOMIC DNA]</scope>
    <source>
        <strain evidence="2 3">FP15055 ss-10</strain>
    </source>
</reference>
<organism evidence="2 3">
    <name type="scientific">Cylindrobasidium torrendii FP15055 ss-10</name>
    <dbReference type="NCBI Taxonomy" id="1314674"/>
    <lineage>
        <taxon>Eukaryota</taxon>
        <taxon>Fungi</taxon>
        <taxon>Dikarya</taxon>
        <taxon>Basidiomycota</taxon>
        <taxon>Agaricomycotina</taxon>
        <taxon>Agaricomycetes</taxon>
        <taxon>Agaricomycetidae</taxon>
        <taxon>Agaricales</taxon>
        <taxon>Marasmiineae</taxon>
        <taxon>Physalacriaceae</taxon>
        <taxon>Cylindrobasidium</taxon>
    </lineage>
</organism>
<name>A0A0D7B254_9AGAR</name>
<sequence length="196" mass="20055">MDSSASYTLPAGWWSCDACDRAPMLIKSKAAHEASKKHTNRVQASQSGFASNGKWKVCTICKKAVERRLQHIHLTPAQPVAADTKAGERPNLARSENPVKSKGNAKGKGNGKGAGGASGASGRGSGGGQKGRNGGKKTRYGGGGGGGGGSWGRAYDYGGDEDVGLLHDIDTAFGLLPGGGAYKESGSRLDGDLGFY</sequence>
<gene>
    <name evidence="2" type="ORF">CYLTODRAFT_425371</name>
</gene>
<keyword evidence="3" id="KW-1185">Reference proteome</keyword>
<dbReference type="OrthoDB" id="3061085at2759"/>
<evidence type="ECO:0000313" key="2">
    <source>
        <dbReference type="EMBL" id="KIY64275.1"/>
    </source>
</evidence>